<sequence>MINVDRAQVMAFRLTALGLTERASARPADLPVLELGLQEYTPGSTHVALAARTSAPLEDERLVTVWAARGAPHLHRRADAETLTAQLWPVSDTDASARIKSGQTPDVVRLGVAALRATAEALREVVREPMPRGEASAGVSARVPPELTFECKPCRARHIGGNIWQHSGLAGGVQVLSRGHDAMLGPLPDFTAPIPLANRGIAELIGAYLRFLGPAGPAEVARYLQSTTAEMRAVWPDGLAEVRVDGRRAWLPEASVSALESAATPAGARLLPAMDPLLQARDRDLLVPDRERHKELWRALGNPGVVLLDGEIVGVWRPRMAGRKRVDLTVTTFVPLTTGQRALVEAEAQEVARARGVPAATTVFE</sequence>
<dbReference type="PANTHER" id="PTHR38479">
    <property type="entry name" value="LMO0824 PROTEIN"/>
    <property type="match status" value="1"/>
</dbReference>
<evidence type="ECO:0000313" key="1">
    <source>
        <dbReference type="EMBL" id="GID63917.1"/>
    </source>
</evidence>
<name>A0A919IGG8_9ACTN</name>
<keyword evidence="2" id="KW-1185">Reference proteome</keyword>
<dbReference type="Proteomes" id="UP000619479">
    <property type="component" value="Unassembled WGS sequence"/>
</dbReference>
<protein>
    <recommendedName>
        <fullName evidence="3">Winged helix DNA-binding domain-containing protein</fullName>
    </recommendedName>
</protein>
<dbReference type="RefSeq" id="WP_239174486.1">
    <property type="nucleotide sequence ID" value="NZ_BAAAUC010000031.1"/>
</dbReference>
<comment type="caution">
    <text evidence="1">The sequence shown here is derived from an EMBL/GenBank/DDBJ whole genome shotgun (WGS) entry which is preliminary data.</text>
</comment>
<dbReference type="InterPro" id="IPR009351">
    <property type="entry name" value="AlkZ-like"/>
</dbReference>
<evidence type="ECO:0008006" key="3">
    <source>
        <dbReference type="Google" id="ProtNLM"/>
    </source>
</evidence>
<proteinExistence type="predicted"/>
<dbReference type="AlphaFoldDB" id="A0A919IGG8"/>
<organism evidence="1 2">
    <name type="scientific">Actinoplanes cyaneus</name>
    <dbReference type="NCBI Taxonomy" id="52696"/>
    <lineage>
        <taxon>Bacteria</taxon>
        <taxon>Bacillati</taxon>
        <taxon>Actinomycetota</taxon>
        <taxon>Actinomycetes</taxon>
        <taxon>Micromonosporales</taxon>
        <taxon>Micromonosporaceae</taxon>
        <taxon>Actinoplanes</taxon>
    </lineage>
</organism>
<accession>A0A919IGG8</accession>
<dbReference type="PANTHER" id="PTHR38479:SF2">
    <property type="entry name" value="WINGED HELIX DNA-BINDING DOMAIN-CONTAINING PROTEIN"/>
    <property type="match status" value="1"/>
</dbReference>
<dbReference type="Pfam" id="PF06224">
    <property type="entry name" value="AlkZ-like"/>
    <property type="match status" value="1"/>
</dbReference>
<reference evidence="1" key="1">
    <citation type="submission" date="2021-01" db="EMBL/GenBank/DDBJ databases">
        <title>Whole genome shotgun sequence of Actinoplanes cyaneus NBRC 14990.</title>
        <authorList>
            <person name="Komaki H."/>
            <person name="Tamura T."/>
        </authorList>
    </citation>
    <scope>NUCLEOTIDE SEQUENCE</scope>
    <source>
        <strain evidence="1">NBRC 14990</strain>
    </source>
</reference>
<evidence type="ECO:0000313" key="2">
    <source>
        <dbReference type="Proteomes" id="UP000619479"/>
    </source>
</evidence>
<gene>
    <name evidence="1" type="ORF">Acy02nite_17980</name>
</gene>
<dbReference type="EMBL" id="BOMH01000014">
    <property type="protein sequence ID" value="GID63917.1"/>
    <property type="molecule type" value="Genomic_DNA"/>
</dbReference>